<feature type="region of interest" description="Disordered" evidence="1">
    <location>
        <begin position="370"/>
        <end position="511"/>
    </location>
</feature>
<feature type="compositionally biased region" description="Basic residues" evidence="1">
    <location>
        <begin position="411"/>
        <end position="423"/>
    </location>
</feature>
<organism evidence="2 3">
    <name type="scientific">Anaeramoeba flamelloides</name>
    <dbReference type="NCBI Taxonomy" id="1746091"/>
    <lineage>
        <taxon>Eukaryota</taxon>
        <taxon>Metamonada</taxon>
        <taxon>Anaeramoebidae</taxon>
        <taxon>Anaeramoeba</taxon>
    </lineage>
</organism>
<keyword evidence="3" id="KW-1185">Reference proteome</keyword>
<gene>
    <name evidence="2" type="ORF">M0813_04594</name>
</gene>
<protein>
    <submittedName>
        <fullName evidence="2">Uncharacterized protein</fullName>
    </submittedName>
</protein>
<feature type="compositionally biased region" description="Basic residues" evidence="1">
    <location>
        <begin position="371"/>
        <end position="381"/>
    </location>
</feature>
<feature type="region of interest" description="Disordered" evidence="1">
    <location>
        <begin position="109"/>
        <end position="129"/>
    </location>
</feature>
<accession>A0ABQ8XL58</accession>
<dbReference type="EMBL" id="JAOAOG010000288">
    <property type="protein sequence ID" value="KAJ6232787.1"/>
    <property type="molecule type" value="Genomic_DNA"/>
</dbReference>
<name>A0ABQ8XL58_9EUKA</name>
<feature type="compositionally biased region" description="Low complexity" evidence="1">
    <location>
        <begin position="457"/>
        <end position="467"/>
    </location>
</feature>
<evidence type="ECO:0000313" key="3">
    <source>
        <dbReference type="Proteomes" id="UP001150062"/>
    </source>
</evidence>
<reference evidence="2" key="1">
    <citation type="submission" date="2022-08" db="EMBL/GenBank/DDBJ databases">
        <title>Novel sulfate-reducing endosymbionts in the free-living metamonad Anaeramoeba.</title>
        <authorList>
            <person name="Jerlstrom-Hultqvist J."/>
            <person name="Cepicka I."/>
            <person name="Gallot-Lavallee L."/>
            <person name="Salas-Leiva D."/>
            <person name="Curtis B.A."/>
            <person name="Zahonova K."/>
            <person name="Pipaliya S."/>
            <person name="Dacks J."/>
            <person name="Roger A.J."/>
        </authorList>
    </citation>
    <scope>NUCLEOTIDE SEQUENCE</scope>
    <source>
        <strain evidence="2">Schooner1</strain>
    </source>
</reference>
<comment type="caution">
    <text evidence="2">The sequence shown here is derived from an EMBL/GenBank/DDBJ whole genome shotgun (WGS) entry which is preliminary data.</text>
</comment>
<proteinExistence type="predicted"/>
<feature type="compositionally biased region" description="Polar residues" evidence="1">
    <location>
        <begin position="482"/>
        <end position="499"/>
    </location>
</feature>
<feature type="compositionally biased region" description="Low complexity" evidence="1">
    <location>
        <begin position="424"/>
        <end position="449"/>
    </location>
</feature>
<sequence>MDFEIGISAYCRRCGSKDAIFVIKVLITSYHKIDRDTLLSEREGYTSYQTLFSTYLCRGCCEATTSSFENWINDYQVNFLIANVPIEPTNLMIGICLPDRINKKNLIKKKQKPGSQIRRKINRKAQRHPVQRASFNNSSMLPLVLQPNSSNNFGSTNRFFRSNKAKLNNRNHDLEKNFDENVNYNNRTNNMINTNNDNQSFNNYLSNIIKEKKKSRSKLSRLIENTNLPFLENSSHFQKRKQVIQNAIASSGDFIMNDLLINRQYFKKLNANDKYKIQESYSEYFKNKKIACEKIQKIIKNFEDQGSLFVNQFIKNDNTKLFFDFLAPKSDMIQIENQNKEFNRFYEKNKKKKIKADLKLTKKKEVEKVNTRPKMKTKMKTKMKEKSGRERKRKGGGGVEGLDGDGDRKGGKGKKRGNNKIRNRNGISNKNKIRNENNISNINKISNLNRSGDKNKISNNGKSNNNKRQFKTGEHPLRVKSKISNDNISHQNHYQNKSNQKYHHGSAKNNGWLEKGRVNKLCNSYLKHTPSKSKSIRKRKFGN</sequence>
<evidence type="ECO:0000256" key="1">
    <source>
        <dbReference type="SAM" id="MobiDB-lite"/>
    </source>
</evidence>
<dbReference type="Proteomes" id="UP001150062">
    <property type="component" value="Unassembled WGS sequence"/>
</dbReference>
<evidence type="ECO:0000313" key="2">
    <source>
        <dbReference type="EMBL" id="KAJ6232787.1"/>
    </source>
</evidence>